<dbReference type="GeneID" id="92027857"/>
<keyword evidence="3" id="KW-1185">Reference proteome</keyword>
<dbReference type="RefSeq" id="XP_066658104.1">
    <property type="nucleotide sequence ID" value="XM_066794951.1"/>
</dbReference>
<evidence type="ECO:0000256" key="1">
    <source>
        <dbReference type="SAM" id="MobiDB-lite"/>
    </source>
</evidence>
<feature type="region of interest" description="Disordered" evidence="1">
    <location>
        <begin position="121"/>
        <end position="157"/>
    </location>
</feature>
<feature type="compositionally biased region" description="Polar residues" evidence="1">
    <location>
        <begin position="126"/>
        <end position="154"/>
    </location>
</feature>
<feature type="compositionally biased region" description="Polar residues" evidence="1">
    <location>
        <begin position="7"/>
        <end position="19"/>
    </location>
</feature>
<feature type="region of interest" description="Disordered" evidence="1">
    <location>
        <begin position="634"/>
        <end position="717"/>
    </location>
</feature>
<sequence length="788" mass="83921">MDRNETEPTQTSSAPSQAVKSLAGALNRWRAAASKRRRDTCRYSHNSGELNLPALIEHSVVQVSQTASLPRPGVPVCSIVACLCLAASFPPLCRLFVFFDPASRKRLHPLFPFMAGGPANGGRTADGSSPALSPLHVQQSQGPVASTQSTNSVSPPLPLFTSFPDGDVSREEQDISAFLAQFDSSAPFDTVDPSALSSPTPMLHAPDSCFVSRSCNASPFDTLTPASNAATIGNPMDADNAWPPADNKEQNWTAPAATQWWATSTPRTPGQEEGVPFDPATEPIRRSNRLETNGNVPRVQPPRFHHPKPFPANGGLAVSPQQGMRAHSMPPQGPSLSPGQNQYHQEHVQQQRSIEKRPQSFHPQQQRPQRHYRHAPSHSVPHTPQPPPSFPLSAAPSPTPSSPQIIFTRAVQPRNMRVNPPVPIAVAALPSRKQTPSSPPRHPYPAALTVGSRPLPGAMMQQQGPAAMSGVMPPNRALRPATPGTVEEASYQGAQSRQRRYGPGPYHPYSAARGMAITTPRSMPTSMAWSGASDGGLRIGTDDVRMRIGSITELPAAPDVMMGGMGGGASNYSAPEAEPQQNRSTSIESAPLEPPVQFRQQRDSLSLAAALATEMDMFPRLSLSGLSLPGSLGKIDELDDVPSSSGDQDGGSGGGLNNDAGPALSTSSGAAAVPNSLPAPPPSAASTAQHSSNEPPRAELNGEPNPGSEADDAHRRRCSSLSELEQWKFRMMNDQTTLSLGTLSHIERLQVELEDLKRFATSGFAQVKDGMDRDLERCVVSAAVVVCL</sequence>
<accession>A0ABR1M2P0</accession>
<feature type="region of interest" description="Disordered" evidence="1">
    <location>
        <begin position="264"/>
        <end position="404"/>
    </location>
</feature>
<name>A0ABR1M2P0_9PEZI</name>
<evidence type="ECO:0000313" key="3">
    <source>
        <dbReference type="Proteomes" id="UP001360953"/>
    </source>
</evidence>
<feature type="compositionally biased region" description="Polar residues" evidence="1">
    <location>
        <begin position="579"/>
        <end position="588"/>
    </location>
</feature>
<feature type="region of interest" description="Disordered" evidence="1">
    <location>
        <begin position="559"/>
        <end position="601"/>
    </location>
</feature>
<organism evidence="2 3">
    <name type="scientific">Phyllosticta citribraziliensis</name>
    <dbReference type="NCBI Taxonomy" id="989973"/>
    <lineage>
        <taxon>Eukaryota</taxon>
        <taxon>Fungi</taxon>
        <taxon>Dikarya</taxon>
        <taxon>Ascomycota</taxon>
        <taxon>Pezizomycotina</taxon>
        <taxon>Dothideomycetes</taxon>
        <taxon>Dothideomycetes incertae sedis</taxon>
        <taxon>Botryosphaeriales</taxon>
        <taxon>Phyllostictaceae</taxon>
        <taxon>Phyllosticta</taxon>
    </lineage>
</organism>
<proteinExistence type="predicted"/>
<feature type="region of interest" description="Disordered" evidence="1">
    <location>
        <begin position="1"/>
        <end position="20"/>
    </location>
</feature>
<comment type="caution">
    <text evidence="2">The sequence shown here is derived from an EMBL/GenBank/DDBJ whole genome shotgun (WGS) entry which is preliminary data.</text>
</comment>
<protein>
    <submittedName>
        <fullName evidence="2">Uncharacterized protein</fullName>
    </submittedName>
</protein>
<reference evidence="2 3" key="1">
    <citation type="submission" date="2024-04" db="EMBL/GenBank/DDBJ databases">
        <title>Phyllosticta paracitricarpa is synonymous to the EU quarantine fungus P. citricarpa based on phylogenomic analyses.</title>
        <authorList>
            <consortium name="Lawrence Berkeley National Laboratory"/>
            <person name="Van ingen-buijs V.A."/>
            <person name="Van westerhoven A.C."/>
            <person name="Haridas S."/>
            <person name="Skiadas P."/>
            <person name="Martin F."/>
            <person name="Groenewald J.Z."/>
            <person name="Crous P.W."/>
            <person name="Seidl M.F."/>
        </authorList>
    </citation>
    <scope>NUCLEOTIDE SEQUENCE [LARGE SCALE GENOMIC DNA]</scope>
    <source>
        <strain evidence="2 3">CPC 17464</strain>
    </source>
</reference>
<dbReference type="Proteomes" id="UP001360953">
    <property type="component" value="Unassembled WGS sequence"/>
</dbReference>
<evidence type="ECO:0000313" key="2">
    <source>
        <dbReference type="EMBL" id="KAK7541173.1"/>
    </source>
</evidence>
<gene>
    <name evidence="2" type="ORF">J3D65DRAFT_269989</name>
</gene>
<dbReference type="EMBL" id="JBBPEH010000003">
    <property type="protein sequence ID" value="KAK7541173.1"/>
    <property type="molecule type" value="Genomic_DNA"/>
</dbReference>
<feature type="compositionally biased region" description="Basic and acidic residues" evidence="1">
    <location>
        <begin position="344"/>
        <end position="358"/>
    </location>
</feature>